<evidence type="ECO:0000256" key="4">
    <source>
        <dbReference type="ARBA" id="ARBA00022989"/>
    </source>
</evidence>
<evidence type="ECO:0000313" key="8">
    <source>
        <dbReference type="EMBL" id="GCB19830.1"/>
    </source>
</evidence>
<gene>
    <name evidence="8" type="ORF">AAWM_02715</name>
</gene>
<feature type="transmembrane region" description="Helical" evidence="6">
    <location>
        <begin position="274"/>
        <end position="298"/>
    </location>
</feature>
<feature type="transmembrane region" description="Helical" evidence="6">
    <location>
        <begin position="319"/>
        <end position="336"/>
    </location>
</feature>
<name>A0A401KK89_ASPAW</name>
<dbReference type="SUPFAM" id="SSF103473">
    <property type="entry name" value="MFS general substrate transporter"/>
    <property type="match status" value="1"/>
</dbReference>
<feature type="transmembrane region" description="Helical" evidence="6">
    <location>
        <begin position="68"/>
        <end position="86"/>
    </location>
</feature>
<dbReference type="PANTHER" id="PTHR23501:SF109">
    <property type="entry name" value="MAJOR FACILITATOR SUPERFAMILY (MFS) PROFILE DOMAIN-CONTAINING PROTEIN-RELATED"/>
    <property type="match status" value="1"/>
</dbReference>
<feature type="transmembrane region" description="Helical" evidence="6">
    <location>
        <begin position="387"/>
        <end position="404"/>
    </location>
</feature>
<feature type="transmembrane region" description="Helical" evidence="6">
    <location>
        <begin position="228"/>
        <end position="247"/>
    </location>
</feature>
<feature type="transmembrane region" description="Helical" evidence="6">
    <location>
        <begin position="123"/>
        <end position="147"/>
    </location>
</feature>
<dbReference type="Gene3D" id="1.20.1720.10">
    <property type="entry name" value="Multidrug resistance protein D"/>
    <property type="match status" value="2"/>
</dbReference>
<keyword evidence="4 6" id="KW-1133">Transmembrane helix</keyword>
<feature type="transmembrane region" description="Helical" evidence="6">
    <location>
        <begin position="30"/>
        <end position="48"/>
    </location>
</feature>
<dbReference type="InterPro" id="IPR020846">
    <property type="entry name" value="MFS_dom"/>
</dbReference>
<feature type="transmembrane region" description="Helical" evidence="6">
    <location>
        <begin position="410"/>
        <end position="437"/>
    </location>
</feature>
<proteinExistence type="predicted"/>
<evidence type="ECO:0000256" key="1">
    <source>
        <dbReference type="ARBA" id="ARBA00004141"/>
    </source>
</evidence>
<reference evidence="8 9" key="1">
    <citation type="submission" date="2016-09" db="EMBL/GenBank/DDBJ databases">
        <title>Aspergillus awamori IFM 58123T.</title>
        <authorList>
            <person name="Kusuya Y."/>
            <person name="Shimizu M."/>
            <person name="Takahashi H."/>
            <person name="Yaguchi T."/>
        </authorList>
    </citation>
    <scope>NUCLEOTIDE SEQUENCE [LARGE SCALE GENOMIC DNA]</scope>
    <source>
        <strain evidence="8 9">IFM 58123</strain>
    </source>
</reference>
<dbReference type="EMBL" id="BDHI01000002">
    <property type="protein sequence ID" value="GCB19830.1"/>
    <property type="molecule type" value="Genomic_DNA"/>
</dbReference>
<evidence type="ECO:0000259" key="7">
    <source>
        <dbReference type="PROSITE" id="PS50850"/>
    </source>
</evidence>
<feature type="transmembrane region" description="Helical" evidence="6">
    <location>
        <begin position="539"/>
        <end position="557"/>
    </location>
</feature>
<keyword evidence="2" id="KW-0813">Transport</keyword>
<dbReference type="InterPro" id="IPR010573">
    <property type="entry name" value="MFS_Str1/Tri12-like"/>
</dbReference>
<dbReference type="GO" id="GO:0005886">
    <property type="term" value="C:plasma membrane"/>
    <property type="evidence" value="ECO:0007669"/>
    <property type="project" value="TreeGrafter"/>
</dbReference>
<organism evidence="8 9">
    <name type="scientific">Aspergillus awamori</name>
    <name type="common">Black koji mold</name>
    <dbReference type="NCBI Taxonomy" id="105351"/>
    <lineage>
        <taxon>Eukaryota</taxon>
        <taxon>Fungi</taxon>
        <taxon>Dikarya</taxon>
        <taxon>Ascomycota</taxon>
        <taxon>Pezizomycotina</taxon>
        <taxon>Eurotiomycetes</taxon>
        <taxon>Eurotiomycetidae</taxon>
        <taxon>Eurotiales</taxon>
        <taxon>Aspergillaceae</taxon>
        <taxon>Aspergillus</taxon>
    </lineage>
</organism>
<keyword evidence="3 6" id="KW-0812">Transmembrane</keyword>
<evidence type="ECO:0000256" key="6">
    <source>
        <dbReference type="SAM" id="Phobius"/>
    </source>
</evidence>
<dbReference type="PROSITE" id="PS50850">
    <property type="entry name" value="MFS"/>
    <property type="match status" value="1"/>
</dbReference>
<evidence type="ECO:0000256" key="2">
    <source>
        <dbReference type="ARBA" id="ARBA00022448"/>
    </source>
</evidence>
<feature type="domain" description="Major facilitator superfamily (MFS) profile" evidence="7">
    <location>
        <begin position="33"/>
        <end position="565"/>
    </location>
</feature>
<dbReference type="GO" id="GO:0022857">
    <property type="term" value="F:transmembrane transporter activity"/>
    <property type="evidence" value="ECO:0007669"/>
    <property type="project" value="InterPro"/>
</dbReference>
<feature type="transmembrane region" description="Helical" evidence="6">
    <location>
        <begin position="189"/>
        <end position="208"/>
    </location>
</feature>
<evidence type="ECO:0000256" key="3">
    <source>
        <dbReference type="ARBA" id="ARBA00022692"/>
    </source>
</evidence>
<comment type="subcellular location">
    <subcellularLocation>
        <location evidence="1">Membrane</location>
        <topology evidence="1">Multi-pass membrane protein</topology>
    </subcellularLocation>
</comment>
<feature type="transmembrane region" description="Helical" evidence="6">
    <location>
        <begin position="449"/>
        <end position="468"/>
    </location>
</feature>
<dbReference type="PANTHER" id="PTHR23501">
    <property type="entry name" value="MAJOR FACILITATOR SUPERFAMILY"/>
    <property type="match status" value="1"/>
</dbReference>
<keyword evidence="9" id="KW-1185">Reference proteome</keyword>
<feature type="transmembrane region" description="Helical" evidence="6">
    <location>
        <begin position="154"/>
        <end position="177"/>
    </location>
</feature>
<dbReference type="CDD" id="cd06179">
    <property type="entry name" value="MFS_TRI12_like"/>
    <property type="match status" value="1"/>
</dbReference>
<keyword evidence="5 6" id="KW-0472">Membrane</keyword>
<sequence>MTDEKNARELTATPVDLDELPAGYYCSKNFVGSLIAVCLMAVSLYLGYVLPVNSLSAINADLGPDPSYSLISTVFTLISGVGLLLVGRLGDLFGRRYILIGGQLLGLIGAIVCATAKTVPTVIGGSVLCGLAAAVQLTFSFVIAELVPNRARPVVNAGIFITTLPFSAFGSLIADLFIANTARSWRWTYYLNIITCGLSIILLVLFYFPPGWDAKRGNESRIDGLKKFDYIGFLLYAGGLILVLLGLCESPVPALTRSFQGANSIPSAWGGSSYAWHSAHVIAVLVIGFVCLLAFALYEIFVPLQQPLLPMSLLRNRGYAGAVCSALVGNMVYFSMSLLWPTAIADLYTTNTIKTGWLSISTGAGVIVGEVAAGILMKPVGYTKYQLIITTLMITAFSGALASINQYRQAYGIAFTALGGFFVGYLELITIIMCPLYCSPQDIGLASGFLGSAKQVAGTIATAIYVAILDNRVTVDLPRDVSAAALNAGLPSSSLTDLLEAVSAGTTAAYEAVPGMTNGILGAVTEAVKTAYSQSFRTVFLASIAFGGLSVIAACFAEGVDGRFTGDVAARLKGVDGGGSGSEEKLKDGEV</sequence>
<dbReference type="InterPro" id="IPR036259">
    <property type="entry name" value="MFS_trans_sf"/>
</dbReference>
<dbReference type="AlphaFoldDB" id="A0A401KK89"/>
<evidence type="ECO:0000313" key="9">
    <source>
        <dbReference type="Proteomes" id="UP000286921"/>
    </source>
</evidence>
<feature type="transmembrane region" description="Helical" evidence="6">
    <location>
        <begin position="356"/>
        <end position="375"/>
    </location>
</feature>
<dbReference type="Proteomes" id="UP000286921">
    <property type="component" value="Unassembled WGS sequence"/>
</dbReference>
<dbReference type="InterPro" id="IPR053791">
    <property type="entry name" value="MFS_Tri12-like"/>
</dbReference>
<protein>
    <submittedName>
        <fullName evidence="8">Uncharacterized MFS-type transporter C16A3.17c</fullName>
    </submittedName>
</protein>
<dbReference type="Pfam" id="PF06609">
    <property type="entry name" value="TRI12"/>
    <property type="match status" value="1"/>
</dbReference>
<accession>A0A401KK89</accession>
<comment type="caution">
    <text evidence="8">The sequence shown here is derived from an EMBL/GenBank/DDBJ whole genome shotgun (WGS) entry which is preliminary data.</text>
</comment>
<evidence type="ECO:0000256" key="5">
    <source>
        <dbReference type="ARBA" id="ARBA00023136"/>
    </source>
</evidence>